<dbReference type="PANTHER" id="PTHR48106">
    <property type="entry name" value="QUINONE OXIDOREDUCTASE PIG3-RELATED"/>
    <property type="match status" value="1"/>
</dbReference>
<gene>
    <name evidence="5" type="primary">TP53I3_1</name>
    <name evidence="5" type="ORF">Zm00014a_005575</name>
</gene>
<dbReference type="ExpressionAtlas" id="A0A3L6F7K2">
    <property type="expression patterns" value="baseline and differential"/>
</dbReference>
<dbReference type="SUPFAM" id="SSF50129">
    <property type="entry name" value="GroES-like"/>
    <property type="match status" value="1"/>
</dbReference>
<dbReference type="Proteomes" id="UP000251960">
    <property type="component" value="Chromosome 4"/>
</dbReference>
<dbReference type="PANTHER" id="PTHR48106:SF12">
    <property type="entry name" value="ENOYL REDUCTASE (ER) DOMAIN-CONTAINING PROTEIN"/>
    <property type="match status" value="1"/>
</dbReference>
<dbReference type="GO" id="GO:0016491">
    <property type="term" value="F:oxidoreductase activity"/>
    <property type="evidence" value="ECO:0007669"/>
    <property type="project" value="UniProtKB-KW"/>
</dbReference>
<evidence type="ECO:0000256" key="2">
    <source>
        <dbReference type="ARBA" id="ARBA00023002"/>
    </source>
</evidence>
<evidence type="ECO:0000313" key="5">
    <source>
        <dbReference type="EMBL" id="PWZ28990.1"/>
    </source>
</evidence>
<evidence type="ECO:0000313" key="6">
    <source>
        <dbReference type="Proteomes" id="UP000251960"/>
    </source>
</evidence>
<keyword evidence="2" id="KW-0560">Oxidoreductase</keyword>
<feature type="domain" description="Enoyl reductase (ER)" evidence="4">
    <location>
        <begin position="11"/>
        <end position="202"/>
    </location>
</feature>
<dbReference type="EMBL" id="NCVQ01000005">
    <property type="protein sequence ID" value="PWZ28990.1"/>
    <property type="molecule type" value="Genomic_DNA"/>
</dbReference>
<feature type="region of interest" description="Disordered" evidence="3">
    <location>
        <begin position="47"/>
        <end position="72"/>
    </location>
</feature>
<reference evidence="5 6" key="1">
    <citation type="journal article" date="2018" name="Nat. Genet.">
        <title>Extensive intraspecific gene order and gene structural variations between Mo17 and other maize genomes.</title>
        <authorList>
            <person name="Sun S."/>
            <person name="Zhou Y."/>
            <person name="Chen J."/>
            <person name="Shi J."/>
            <person name="Zhao H."/>
            <person name="Zhao H."/>
            <person name="Song W."/>
            <person name="Zhang M."/>
            <person name="Cui Y."/>
            <person name="Dong X."/>
            <person name="Liu H."/>
            <person name="Ma X."/>
            <person name="Jiao Y."/>
            <person name="Wang B."/>
            <person name="Wei X."/>
            <person name="Stein J.C."/>
            <person name="Glaubitz J.C."/>
            <person name="Lu F."/>
            <person name="Yu G."/>
            <person name="Liang C."/>
            <person name="Fengler K."/>
            <person name="Li B."/>
            <person name="Rafalski A."/>
            <person name="Schnable P.S."/>
            <person name="Ware D.H."/>
            <person name="Buckler E.S."/>
            <person name="Lai J."/>
        </authorList>
    </citation>
    <scope>NUCLEOTIDE SEQUENCE [LARGE SCALE GENOMIC DNA]</scope>
    <source>
        <strain evidence="6">cv. Missouri 17</strain>
        <tissue evidence="5">Seedling</tissue>
    </source>
</reference>
<dbReference type="InterPro" id="IPR020843">
    <property type="entry name" value="ER"/>
</dbReference>
<feature type="compositionally biased region" description="Pro residues" evidence="3">
    <location>
        <begin position="54"/>
        <end position="70"/>
    </location>
</feature>
<keyword evidence="1" id="KW-0521">NADP</keyword>
<sequence length="204" mass="20559">MRAVVITRGGGGPEVLEAQEVEDPAPLGDGEVLLQVVAAGVNRADTLQRHGRHPPPAGAPPPPPPPPPYPGLECSGTILALGPNAPPRWAVGDKVCALLSGGGYAEKVVVPAGQLLPVPEGVSLADAAGLPEVAAVVSAAAGLRGRSAASKAQIVSEVEKNVWPAVAAGKVNPVIYKTFPLSGAADAHRLIESSTHIGKILLLP</sequence>
<dbReference type="Pfam" id="PF08240">
    <property type="entry name" value="ADH_N"/>
    <property type="match status" value="1"/>
</dbReference>
<evidence type="ECO:0000259" key="4">
    <source>
        <dbReference type="SMART" id="SM00829"/>
    </source>
</evidence>
<comment type="caution">
    <text evidence="5">The sequence shown here is derived from an EMBL/GenBank/DDBJ whole genome shotgun (WGS) entry which is preliminary data.</text>
</comment>
<protein>
    <submittedName>
        <fullName evidence="5">Quinone oxidoreductase PIG3</fullName>
    </submittedName>
</protein>
<accession>A0A3L6F7K2</accession>
<dbReference type="InterPro" id="IPR011032">
    <property type="entry name" value="GroES-like_sf"/>
</dbReference>
<dbReference type="Gene3D" id="3.90.180.10">
    <property type="entry name" value="Medium-chain alcohol dehydrogenases, catalytic domain"/>
    <property type="match status" value="1"/>
</dbReference>
<proteinExistence type="predicted"/>
<evidence type="ECO:0000256" key="3">
    <source>
        <dbReference type="SAM" id="MobiDB-lite"/>
    </source>
</evidence>
<dbReference type="InterPro" id="IPR013154">
    <property type="entry name" value="ADH-like_N"/>
</dbReference>
<name>A0A3L6F7K2_MAIZE</name>
<organism evidence="5 6">
    <name type="scientific">Zea mays</name>
    <name type="common">Maize</name>
    <dbReference type="NCBI Taxonomy" id="4577"/>
    <lineage>
        <taxon>Eukaryota</taxon>
        <taxon>Viridiplantae</taxon>
        <taxon>Streptophyta</taxon>
        <taxon>Embryophyta</taxon>
        <taxon>Tracheophyta</taxon>
        <taxon>Spermatophyta</taxon>
        <taxon>Magnoliopsida</taxon>
        <taxon>Liliopsida</taxon>
        <taxon>Poales</taxon>
        <taxon>Poaceae</taxon>
        <taxon>PACMAD clade</taxon>
        <taxon>Panicoideae</taxon>
        <taxon>Andropogonodae</taxon>
        <taxon>Andropogoneae</taxon>
        <taxon>Tripsacinae</taxon>
        <taxon>Zea</taxon>
    </lineage>
</organism>
<evidence type="ECO:0000256" key="1">
    <source>
        <dbReference type="ARBA" id="ARBA00022857"/>
    </source>
</evidence>
<dbReference type="AlphaFoldDB" id="A0A3L6F7K2"/>
<dbReference type="SMART" id="SM00829">
    <property type="entry name" value="PKS_ER"/>
    <property type="match status" value="1"/>
</dbReference>
<dbReference type="Pfam" id="PF13602">
    <property type="entry name" value="ADH_zinc_N_2"/>
    <property type="match status" value="1"/>
</dbReference>